<proteinExistence type="inferred from homology"/>
<comment type="caution">
    <text evidence="6">The sequence shown here is derived from an EMBL/GenBank/DDBJ whole genome shotgun (WGS) entry which is preliminary data.</text>
</comment>
<sequence>MKPLKLTMHAFGPYRDTEVIDFNDLKGQQLFAISGNTGAGKTTIFDGISFALYGNASGEDRENQAMLRSQFADDSVHTAVELLFSLKGRTYRILRQLGHVKKGNKTKTGERYEFYEIIDGDEIPCVDRQIVSEINAKVESLLGLTQDQFKQIVMLPQGEFRKLLTSETENKEAILRRLFKTEPYKQIGEKLRIRKKTAEENFQRQKDTLNHYIQHVYATLPEREESMLFQLLNEGNYNTNQVLISLEKEISFYEKQMVEDATIYKQLEIQHKQASEKFYAAKALNERFEELAEKETKWEQLQAQEEVFQAKEKELRLSEHATQIKPYEQQMINQKQEVQVKLRLLEKAKQEMQQGKAFLEQAEKAYKEQESKQVERENITRKVNSLEEFLPTVKELDQIKRNIQSLKERALQTEKQVNQGKEVMTKNEKNIQELREKIKQMDEKLSSWPEKEKQRNELRVQVKLMQKYKENLDKQTTLEQQGKTTKQAYLKAKETYEQIENAFILNQASVLASQLHDGDACPVCGSTHHPQKASHAEAEISKEQVETSKQELERKENAYRNVVADWKSNHKILEEQKQEMVEFDVNIADISNDIQLRIDEGIKLTNELKQFEAISKQVKQLKVAEEKESNLMKEAEEKQEKLKKTYQEEQMNYSNALATYKERIRVIPEDVRILEALEKQIAEVQNKKLTLEKAWEEAQRELQTRKENMTKISANLNHANKQVEEVKEKFDQAETAFHAALTKGDFLTEDAYHKAKRAEEEQLQLKQAIEQYKEQVITVSKRVEELKRDLQGKERKDLPALEGLVNELKENYEKAFKIWNDSKAYYQDAKKLLENIQASQKQVEKQEKEYSIVSDLHDLIRGQNDHKISFERFLQIEYLEQIIDAANERLRHLSNGQFMLMRSDRQESHGRQSGLALDVYDAYTGQNRDVKTLSGGEKFNASLCLALGMSDVIQSFQGNISINTMFIDEGFGSLDEESLHKAIDTLVELQESGRMIGVISHVKELKTIFPAVLEVKKTKEGYSKTKFVVK</sequence>
<comment type="subunit">
    <text evidence="2">Heterodimer of SbcC and SbcD.</text>
</comment>
<evidence type="ECO:0000313" key="7">
    <source>
        <dbReference type="Proteomes" id="UP000321574"/>
    </source>
</evidence>
<feature type="coiled-coil region" evidence="4">
    <location>
        <begin position="328"/>
        <end position="471"/>
    </location>
</feature>
<dbReference type="GO" id="GO:0016887">
    <property type="term" value="F:ATP hydrolysis activity"/>
    <property type="evidence" value="ECO:0007669"/>
    <property type="project" value="InterPro"/>
</dbReference>
<dbReference type="RefSeq" id="WP_147667150.1">
    <property type="nucleotide sequence ID" value="NZ_VDUW01000005.1"/>
</dbReference>
<dbReference type="InterPro" id="IPR038729">
    <property type="entry name" value="Rad50/SbcC_AAA"/>
</dbReference>
<evidence type="ECO:0000256" key="4">
    <source>
        <dbReference type="SAM" id="Coils"/>
    </source>
</evidence>
<dbReference type="Gene3D" id="3.40.50.300">
    <property type="entry name" value="P-loop containing nucleotide triphosphate hydrolases"/>
    <property type="match status" value="2"/>
</dbReference>
<evidence type="ECO:0000256" key="2">
    <source>
        <dbReference type="ARBA" id="ARBA00011322"/>
    </source>
</evidence>
<evidence type="ECO:0000256" key="1">
    <source>
        <dbReference type="ARBA" id="ARBA00006930"/>
    </source>
</evidence>
<protein>
    <recommendedName>
        <fullName evidence="3">Nuclease SbcCD subunit C</fullName>
    </recommendedName>
</protein>
<comment type="similarity">
    <text evidence="1">Belongs to the SMC family. SbcC subfamily.</text>
</comment>
<evidence type="ECO:0000259" key="5">
    <source>
        <dbReference type="Pfam" id="PF13476"/>
    </source>
</evidence>
<dbReference type="PANTHER" id="PTHR32114:SF2">
    <property type="entry name" value="ABC TRANSPORTER ABCH.3"/>
    <property type="match status" value="1"/>
</dbReference>
<dbReference type="PANTHER" id="PTHR32114">
    <property type="entry name" value="ABC TRANSPORTER ABCH.3"/>
    <property type="match status" value="1"/>
</dbReference>
<evidence type="ECO:0000256" key="3">
    <source>
        <dbReference type="ARBA" id="ARBA00013368"/>
    </source>
</evidence>
<keyword evidence="4" id="KW-0175">Coiled coil</keyword>
<dbReference type="OrthoDB" id="9795626at2"/>
<dbReference type="GO" id="GO:0006302">
    <property type="term" value="P:double-strand break repair"/>
    <property type="evidence" value="ECO:0007669"/>
    <property type="project" value="InterPro"/>
</dbReference>
<organism evidence="6 7">
    <name type="scientific">Cerasibacillus terrae</name>
    <dbReference type="NCBI Taxonomy" id="2498845"/>
    <lineage>
        <taxon>Bacteria</taxon>
        <taxon>Bacillati</taxon>
        <taxon>Bacillota</taxon>
        <taxon>Bacilli</taxon>
        <taxon>Bacillales</taxon>
        <taxon>Bacillaceae</taxon>
        <taxon>Cerasibacillus</taxon>
    </lineage>
</organism>
<feature type="coiled-coil region" evidence="4">
    <location>
        <begin position="535"/>
        <end position="796"/>
    </location>
</feature>
<name>A0A5C8NTV1_9BACI</name>
<evidence type="ECO:0000313" key="6">
    <source>
        <dbReference type="EMBL" id="TXL64395.1"/>
    </source>
</evidence>
<accession>A0A5C8NTV1</accession>
<keyword evidence="7" id="KW-1185">Reference proteome</keyword>
<dbReference type="Pfam" id="PF13558">
    <property type="entry name" value="SbcC_Walker_B"/>
    <property type="match status" value="1"/>
</dbReference>
<dbReference type="SUPFAM" id="SSF52540">
    <property type="entry name" value="P-loop containing nucleoside triphosphate hydrolases"/>
    <property type="match status" value="1"/>
</dbReference>
<dbReference type="Proteomes" id="UP000321574">
    <property type="component" value="Unassembled WGS sequence"/>
</dbReference>
<gene>
    <name evidence="6" type="ORF">FHP05_08695</name>
</gene>
<dbReference type="Pfam" id="PF13476">
    <property type="entry name" value="AAA_23"/>
    <property type="match status" value="1"/>
</dbReference>
<dbReference type="EMBL" id="VDUW01000005">
    <property type="protein sequence ID" value="TXL64395.1"/>
    <property type="molecule type" value="Genomic_DNA"/>
</dbReference>
<dbReference type="AlphaFoldDB" id="A0A5C8NTV1"/>
<feature type="domain" description="Rad50/SbcC-type AAA" evidence="5">
    <location>
        <begin position="5"/>
        <end position="214"/>
    </location>
</feature>
<dbReference type="InterPro" id="IPR027417">
    <property type="entry name" value="P-loop_NTPase"/>
</dbReference>
<reference evidence="6 7" key="1">
    <citation type="submission" date="2019-06" db="EMBL/GenBank/DDBJ databases">
        <title>Cerasibacillus sp. nov., isolated from maize field.</title>
        <authorList>
            <person name="Lin S.-Y."/>
            <person name="Tsai C.-F."/>
            <person name="Young C.-C."/>
        </authorList>
    </citation>
    <scope>NUCLEOTIDE SEQUENCE [LARGE SCALE GENOMIC DNA]</scope>
    <source>
        <strain evidence="6 7">CC-CFT480</strain>
    </source>
</reference>